<protein>
    <recommendedName>
        <fullName evidence="3">Prion-inhibition and propagation HeLo domain-containing protein</fullName>
    </recommendedName>
</protein>
<feature type="domain" description="Prion-inhibition and propagation HeLo" evidence="3">
    <location>
        <begin position="67"/>
        <end position="177"/>
    </location>
</feature>
<dbReference type="SUPFAM" id="SSF57997">
    <property type="entry name" value="Tropomyosin"/>
    <property type="match status" value="1"/>
</dbReference>
<keyword evidence="2" id="KW-0812">Transmembrane</keyword>
<organism evidence="4 5">
    <name type="scientific">Longimonas halophila</name>
    <dbReference type="NCBI Taxonomy" id="1469170"/>
    <lineage>
        <taxon>Bacteria</taxon>
        <taxon>Pseudomonadati</taxon>
        <taxon>Rhodothermota</taxon>
        <taxon>Rhodothermia</taxon>
        <taxon>Rhodothermales</taxon>
        <taxon>Salisaetaceae</taxon>
        <taxon>Longimonas</taxon>
    </lineage>
</organism>
<accession>A0A2H3NMX3</accession>
<feature type="transmembrane region" description="Helical" evidence="2">
    <location>
        <begin position="162"/>
        <end position="181"/>
    </location>
</feature>
<evidence type="ECO:0000313" key="4">
    <source>
        <dbReference type="EMBL" id="PEN07879.1"/>
    </source>
</evidence>
<keyword evidence="2" id="KW-0472">Membrane</keyword>
<keyword evidence="5" id="KW-1185">Reference proteome</keyword>
<dbReference type="Proteomes" id="UP000221024">
    <property type="component" value="Unassembled WGS sequence"/>
</dbReference>
<evidence type="ECO:0000313" key="5">
    <source>
        <dbReference type="Proteomes" id="UP000221024"/>
    </source>
</evidence>
<comment type="caution">
    <text evidence="4">The sequence shown here is derived from an EMBL/GenBank/DDBJ whole genome shotgun (WGS) entry which is preliminary data.</text>
</comment>
<reference evidence="4 5" key="1">
    <citation type="submission" date="2017-10" db="EMBL/GenBank/DDBJ databases">
        <title>Draft genome of Longimonas halophila.</title>
        <authorList>
            <person name="Goh K.M."/>
            <person name="Shamsir M.S."/>
            <person name="Lim S.W."/>
        </authorList>
    </citation>
    <scope>NUCLEOTIDE SEQUENCE [LARGE SCALE GENOMIC DNA]</scope>
    <source>
        <strain evidence="4 5">KCTC 42399</strain>
    </source>
</reference>
<name>A0A2H3NMX3_9BACT</name>
<dbReference type="InterPro" id="IPR029498">
    <property type="entry name" value="HeLo_dom"/>
</dbReference>
<dbReference type="AlphaFoldDB" id="A0A2H3NMX3"/>
<evidence type="ECO:0000256" key="2">
    <source>
        <dbReference type="SAM" id="Phobius"/>
    </source>
</evidence>
<sequence length="184" mass="22303">MSPSLPRSVRNALGEEPAEDFTHWLDLLLSERAVPRDEYRAVQSRLDGLEKEVRHLGTDMEDGFEQVDRRFEEVDRRFEQVERRFVQIQEQFEVRFDQLNERFDRRAEQVDERFETIERRFEAIERRFDSVDHRFDKIDEQFARRDQRFDAMNANMMRMMRWTVGTIALFGTLITVLITVAEFF</sequence>
<keyword evidence="1" id="KW-0175">Coiled coil</keyword>
<evidence type="ECO:0000259" key="3">
    <source>
        <dbReference type="Pfam" id="PF14479"/>
    </source>
</evidence>
<feature type="coiled-coil region" evidence="1">
    <location>
        <begin position="64"/>
        <end position="127"/>
    </location>
</feature>
<dbReference type="Pfam" id="PF14479">
    <property type="entry name" value="HeLo"/>
    <property type="match status" value="1"/>
</dbReference>
<keyword evidence="2" id="KW-1133">Transmembrane helix</keyword>
<evidence type="ECO:0000256" key="1">
    <source>
        <dbReference type="SAM" id="Coils"/>
    </source>
</evidence>
<proteinExistence type="predicted"/>
<dbReference type="EMBL" id="PDEP01000004">
    <property type="protein sequence ID" value="PEN07879.1"/>
    <property type="molecule type" value="Genomic_DNA"/>
</dbReference>
<gene>
    <name evidence="4" type="ORF">CRI93_05380</name>
</gene>
<dbReference type="Gene3D" id="3.90.20.10">
    <property type="match status" value="2"/>
</dbReference>
<dbReference type="RefSeq" id="WP_098061601.1">
    <property type="nucleotide sequence ID" value="NZ_PDEP01000004.1"/>
</dbReference>